<sequence>MDEDDVRSLVTGYGTGTTVREATPRPSAYRRPRPSCPRPRPSPRRCRRGTVSGGARNPWAALRPARLAWRVLPRPSPREIAEERRRRYKECLKTWKGGRLVVTGGYAGPL</sequence>
<reference evidence="2 3" key="1">
    <citation type="journal article" date="2012" name="Genome Biol.">
        <title>Genome and low-iron response of an oceanic diatom adapted to chronic iron limitation.</title>
        <authorList>
            <person name="Lommer M."/>
            <person name="Specht M."/>
            <person name="Roy A.S."/>
            <person name="Kraemer L."/>
            <person name="Andreson R."/>
            <person name="Gutowska M.A."/>
            <person name="Wolf J."/>
            <person name="Bergner S.V."/>
            <person name="Schilhabel M.B."/>
            <person name="Klostermeier U.C."/>
            <person name="Beiko R.G."/>
            <person name="Rosenstiel P."/>
            <person name="Hippler M."/>
            <person name="Laroche J."/>
        </authorList>
    </citation>
    <scope>NUCLEOTIDE SEQUENCE [LARGE SCALE GENOMIC DNA]</scope>
    <source>
        <strain evidence="2 3">CCMP1005</strain>
    </source>
</reference>
<evidence type="ECO:0000313" key="3">
    <source>
        <dbReference type="Proteomes" id="UP000266841"/>
    </source>
</evidence>
<organism evidence="2 3">
    <name type="scientific">Thalassiosira oceanica</name>
    <name type="common">Marine diatom</name>
    <dbReference type="NCBI Taxonomy" id="159749"/>
    <lineage>
        <taxon>Eukaryota</taxon>
        <taxon>Sar</taxon>
        <taxon>Stramenopiles</taxon>
        <taxon>Ochrophyta</taxon>
        <taxon>Bacillariophyta</taxon>
        <taxon>Coscinodiscophyceae</taxon>
        <taxon>Thalassiosirophycidae</taxon>
        <taxon>Thalassiosirales</taxon>
        <taxon>Thalassiosiraceae</taxon>
        <taxon>Thalassiosira</taxon>
    </lineage>
</organism>
<name>K0T4D0_THAOC</name>
<dbReference type="AlphaFoldDB" id="K0T4D0"/>
<dbReference type="EMBL" id="AGNL01006460">
    <property type="protein sequence ID" value="EJK72024.1"/>
    <property type="molecule type" value="Genomic_DNA"/>
</dbReference>
<protein>
    <submittedName>
        <fullName evidence="2">Uncharacterized protein</fullName>
    </submittedName>
</protein>
<evidence type="ECO:0000313" key="2">
    <source>
        <dbReference type="EMBL" id="EJK72024.1"/>
    </source>
</evidence>
<comment type="caution">
    <text evidence="2">The sequence shown here is derived from an EMBL/GenBank/DDBJ whole genome shotgun (WGS) entry which is preliminary data.</text>
</comment>
<accession>K0T4D0</accession>
<feature type="region of interest" description="Disordered" evidence="1">
    <location>
        <begin position="1"/>
        <end position="57"/>
    </location>
</feature>
<dbReference type="Proteomes" id="UP000266841">
    <property type="component" value="Unassembled WGS sequence"/>
</dbReference>
<evidence type="ECO:0000256" key="1">
    <source>
        <dbReference type="SAM" id="MobiDB-lite"/>
    </source>
</evidence>
<keyword evidence="3" id="KW-1185">Reference proteome</keyword>
<gene>
    <name evidence="2" type="ORF">THAOC_06487</name>
</gene>
<proteinExistence type="predicted"/>